<dbReference type="PANTHER" id="PTHR45444:SF3">
    <property type="entry name" value="XANTHINE DEHYDROGENASE"/>
    <property type="match status" value="1"/>
</dbReference>
<dbReference type="InterPro" id="IPR036884">
    <property type="entry name" value="2Fe-2S-bd_dom_sf"/>
</dbReference>
<dbReference type="InterPro" id="IPR016166">
    <property type="entry name" value="FAD-bd_PCMH"/>
</dbReference>
<dbReference type="Pfam" id="PF01799">
    <property type="entry name" value="Fer2_2"/>
    <property type="match status" value="1"/>
</dbReference>
<dbReference type="PROSITE" id="PS51085">
    <property type="entry name" value="2FE2S_FER_2"/>
    <property type="match status" value="1"/>
</dbReference>
<name>A0A2N1PSH4_9BACT</name>
<dbReference type="InterPro" id="IPR012675">
    <property type="entry name" value="Beta-grasp_dom_sf"/>
</dbReference>
<dbReference type="GO" id="GO:0071949">
    <property type="term" value="F:FAD binding"/>
    <property type="evidence" value="ECO:0007669"/>
    <property type="project" value="InterPro"/>
</dbReference>
<dbReference type="InterPro" id="IPR016169">
    <property type="entry name" value="FAD-bd_PCMH_sub2"/>
</dbReference>
<dbReference type="PROSITE" id="PS00197">
    <property type="entry name" value="2FE2S_FER_1"/>
    <property type="match status" value="1"/>
</dbReference>
<protein>
    <recommendedName>
        <fullName evidence="10">Xanthine dehydrogenase small subunit</fullName>
    </recommendedName>
</protein>
<dbReference type="SUPFAM" id="SSF47741">
    <property type="entry name" value="CO dehydrogenase ISP C-domain like"/>
    <property type="match status" value="1"/>
</dbReference>
<dbReference type="Pfam" id="PF00941">
    <property type="entry name" value="FAD_binding_5"/>
    <property type="match status" value="1"/>
</dbReference>
<accession>A0A2N1PSH4</accession>
<dbReference type="GO" id="GO:0005506">
    <property type="term" value="F:iron ion binding"/>
    <property type="evidence" value="ECO:0007669"/>
    <property type="project" value="InterPro"/>
</dbReference>
<dbReference type="InterPro" id="IPR016208">
    <property type="entry name" value="Ald_Oxase/xanthine_DH-like"/>
</dbReference>
<evidence type="ECO:0008006" key="10">
    <source>
        <dbReference type="Google" id="ProtNLM"/>
    </source>
</evidence>
<dbReference type="AlphaFoldDB" id="A0A2N1PSH4"/>
<dbReference type="Gene3D" id="3.30.465.10">
    <property type="match status" value="1"/>
</dbReference>
<keyword evidence="2" id="KW-0479">Metal-binding</keyword>
<dbReference type="SUPFAM" id="SSF54292">
    <property type="entry name" value="2Fe-2S ferredoxin-like"/>
    <property type="match status" value="1"/>
</dbReference>
<dbReference type="InterPro" id="IPR012175">
    <property type="entry name" value="Xanth_DH_ssu_bac"/>
</dbReference>
<dbReference type="Pfam" id="PF03450">
    <property type="entry name" value="CO_deh_flav_C"/>
    <property type="match status" value="1"/>
</dbReference>
<dbReference type="PROSITE" id="PS51387">
    <property type="entry name" value="FAD_PCMH"/>
    <property type="match status" value="1"/>
</dbReference>
<dbReference type="EMBL" id="PGXC01000003">
    <property type="protein sequence ID" value="PKK91222.1"/>
    <property type="molecule type" value="Genomic_DNA"/>
</dbReference>
<evidence type="ECO:0000256" key="1">
    <source>
        <dbReference type="ARBA" id="ARBA00022630"/>
    </source>
</evidence>
<dbReference type="InterPro" id="IPR006058">
    <property type="entry name" value="2Fe2S_fd_BS"/>
</dbReference>
<organism evidence="8 9">
    <name type="scientific">Candidatus Wallbacteria bacterium HGW-Wallbacteria-1</name>
    <dbReference type="NCBI Taxonomy" id="2013854"/>
    <lineage>
        <taxon>Bacteria</taxon>
        <taxon>Candidatus Walliibacteriota</taxon>
    </lineage>
</organism>
<proteinExistence type="predicted"/>
<comment type="caution">
    <text evidence="8">The sequence shown here is derived from an EMBL/GenBank/DDBJ whole genome shotgun (WGS) entry which is preliminary data.</text>
</comment>
<dbReference type="Gene3D" id="3.10.20.30">
    <property type="match status" value="1"/>
</dbReference>
<dbReference type="SUPFAM" id="SSF55447">
    <property type="entry name" value="CO dehydrogenase flavoprotein C-terminal domain-like"/>
    <property type="match status" value="1"/>
</dbReference>
<dbReference type="InterPro" id="IPR005107">
    <property type="entry name" value="CO_DH_flav_C"/>
</dbReference>
<dbReference type="InterPro" id="IPR002888">
    <property type="entry name" value="2Fe-2S-bd"/>
</dbReference>
<dbReference type="PANTHER" id="PTHR45444">
    <property type="entry name" value="XANTHINE DEHYDROGENASE"/>
    <property type="match status" value="1"/>
</dbReference>
<dbReference type="SMART" id="SM01092">
    <property type="entry name" value="CO_deh_flav_C"/>
    <property type="match status" value="1"/>
</dbReference>
<evidence type="ECO:0000256" key="2">
    <source>
        <dbReference type="ARBA" id="ARBA00022723"/>
    </source>
</evidence>
<dbReference type="InterPro" id="IPR002346">
    <property type="entry name" value="Mopterin_DH_FAD-bd"/>
</dbReference>
<dbReference type="PIRSF" id="PIRSF036557">
    <property type="entry name" value="XdhA_RC"/>
    <property type="match status" value="1"/>
</dbReference>
<dbReference type="Gene3D" id="3.30.390.50">
    <property type="entry name" value="CO dehydrogenase flavoprotein, C-terminal domain"/>
    <property type="match status" value="1"/>
</dbReference>
<evidence type="ECO:0000256" key="4">
    <source>
        <dbReference type="ARBA" id="ARBA00023002"/>
    </source>
</evidence>
<evidence type="ECO:0000259" key="7">
    <source>
        <dbReference type="PROSITE" id="PS51387"/>
    </source>
</evidence>
<dbReference type="Proteomes" id="UP000233256">
    <property type="component" value="Unassembled WGS sequence"/>
</dbReference>
<feature type="domain" description="FAD-binding PCMH-type" evidence="7">
    <location>
        <begin position="217"/>
        <end position="393"/>
    </location>
</feature>
<sequence>MDNPTLKSRATRLGISFVFNGKPAYMEAESDSTVLEMLGGHGHHGTREGCGEGDCGACTVAVGDLKNGELKYRAVTSCLMPAAQIHGKHLVTIEGIGNRASLHPVQQAIINSHGTQCGFCTPGFIMSLFVLFQNNSAPDDTEIKEFLTGNLCRCTGYDSIVHGARMALQNGAAGDLPETFRQAGTLISNILGKEPVPRIVRFSEESGREVSCHGNEGALFRPAYRIAMTMSDIFDHMEYAGENARILAGGSDLLVAIKKAGQQYTDLIDVTRVEELNRVEFHQDYTRIGAALSLSDLENDSQLMARVPALGQALGLMASPQVKALASLGGNLGNASPIADTVPPMWAMGSTIELASRRGVRSVPFDSFFLDYKKTVMQRDEMIQSMTVPVKSGNILVSFEKISKRRHLDIASANSCLVLEMESDGITVRDARYVVGGCGPNAIETVKAQALLRGRPLSAHLVLEAALMSSTEVEPMNDVRGSAAYRKSLTEGMMLKHFARLFPEIMQKLPAFSLEPEV</sequence>
<dbReference type="InterPro" id="IPR036318">
    <property type="entry name" value="FAD-bd_PCMH-like_sf"/>
</dbReference>
<keyword evidence="5" id="KW-0408">Iron</keyword>
<dbReference type="GO" id="GO:0051537">
    <property type="term" value="F:2 iron, 2 sulfur cluster binding"/>
    <property type="evidence" value="ECO:0007669"/>
    <property type="project" value="InterPro"/>
</dbReference>
<dbReference type="GO" id="GO:0016491">
    <property type="term" value="F:oxidoreductase activity"/>
    <property type="evidence" value="ECO:0007669"/>
    <property type="project" value="UniProtKB-KW"/>
</dbReference>
<evidence type="ECO:0000256" key="3">
    <source>
        <dbReference type="ARBA" id="ARBA00022827"/>
    </source>
</evidence>
<dbReference type="Pfam" id="PF00111">
    <property type="entry name" value="Fer2"/>
    <property type="match status" value="1"/>
</dbReference>
<dbReference type="CDD" id="cd00207">
    <property type="entry name" value="fer2"/>
    <property type="match status" value="1"/>
</dbReference>
<dbReference type="InterPro" id="IPR001041">
    <property type="entry name" value="2Fe-2S_ferredoxin-type"/>
</dbReference>
<evidence type="ECO:0000256" key="5">
    <source>
        <dbReference type="ARBA" id="ARBA00023004"/>
    </source>
</evidence>
<dbReference type="SUPFAM" id="SSF56176">
    <property type="entry name" value="FAD-binding/transporter-associated domain-like"/>
    <property type="match status" value="1"/>
</dbReference>
<dbReference type="InterPro" id="IPR036683">
    <property type="entry name" value="CO_DH_flav_C_dom_sf"/>
</dbReference>
<evidence type="ECO:0000313" key="9">
    <source>
        <dbReference type="Proteomes" id="UP000233256"/>
    </source>
</evidence>
<dbReference type="Gene3D" id="1.10.150.120">
    <property type="entry name" value="[2Fe-2S]-binding domain"/>
    <property type="match status" value="1"/>
</dbReference>
<keyword evidence="1" id="KW-0285">Flavoprotein</keyword>
<keyword evidence="3" id="KW-0274">FAD</keyword>
<evidence type="ECO:0000259" key="6">
    <source>
        <dbReference type="PROSITE" id="PS51085"/>
    </source>
</evidence>
<evidence type="ECO:0000313" key="8">
    <source>
        <dbReference type="EMBL" id="PKK91222.1"/>
    </source>
</evidence>
<dbReference type="InterPro" id="IPR036010">
    <property type="entry name" value="2Fe-2S_ferredoxin-like_sf"/>
</dbReference>
<keyword evidence="4" id="KW-0560">Oxidoreductase</keyword>
<gene>
    <name evidence="8" type="ORF">CVV64_05485</name>
</gene>
<feature type="domain" description="2Fe-2S ferredoxin-type" evidence="6">
    <location>
        <begin position="13"/>
        <end position="96"/>
    </location>
</feature>
<reference evidence="8 9" key="1">
    <citation type="journal article" date="2017" name="ISME J.">
        <title>Potential for microbial H2 and metal transformations associated with novel bacteria and archaea in deep terrestrial subsurface sediments.</title>
        <authorList>
            <person name="Hernsdorf A.W."/>
            <person name="Amano Y."/>
            <person name="Miyakawa K."/>
            <person name="Ise K."/>
            <person name="Suzuki Y."/>
            <person name="Anantharaman K."/>
            <person name="Probst A."/>
            <person name="Burstein D."/>
            <person name="Thomas B.C."/>
            <person name="Banfield J.F."/>
        </authorList>
    </citation>
    <scope>NUCLEOTIDE SEQUENCE [LARGE SCALE GENOMIC DNA]</scope>
    <source>
        <strain evidence="8">HGW-Wallbacteria-1</strain>
    </source>
</reference>